<dbReference type="InterPro" id="IPR018312">
    <property type="entry name" value="Chromosome_initiator_DnaA_CS"/>
</dbReference>
<feature type="domain" description="Chromosomal replication initiator DnaA C-terminal" evidence="1">
    <location>
        <begin position="1"/>
        <end position="34"/>
    </location>
</feature>
<dbReference type="GO" id="GO:0005524">
    <property type="term" value="F:ATP binding"/>
    <property type="evidence" value="ECO:0007669"/>
    <property type="project" value="InterPro"/>
</dbReference>
<accession>T0YQI0</accession>
<dbReference type="Gene3D" id="1.10.1750.10">
    <property type="match status" value="1"/>
</dbReference>
<gene>
    <name evidence="2" type="ORF">B1A_17375</name>
</gene>
<sequence>MTLAKELTEHSLPEIGSAFGGRDHTTVLHAHQKVRELTRADSKLRDDYDNLLRTLTG</sequence>
<dbReference type="GO" id="GO:0006270">
    <property type="term" value="P:DNA replication initiation"/>
    <property type="evidence" value="ECO:0007669"/>
    <property type="project" value="InterPro"/>
</dbReference>
<dbReference type="PANTHER" id="PTHR30050:SF2">
    <property type="entry name" value="CHROMOSOMAL REPLICATION INITIATOR PROTEIN DNAA"/>
    <property type="match status" value="1"/>
</dbReference>
<dbReference type="PANTHER" id="PTHR30050">
    <property type="entry name" value="CHROMOSOMAL REPLICATION INITIATOR PROTEIN DNAA"/>
    <property type="match status" value="1"/>
</dbReference>
<reference evidence="2" key="1">
    <citation type="submission" date="2013-08" db="EMBL/GenBank/DDBJ databases">
        <authorList>
            <person name="Mendez C."/>
            <person name="Richter M."/>
            <person name="Ferrer M."/>
            <person name="Sanchez J."/>
        </authorList>
    </citation>
    <scope>NUCLEOTIDE SEQUENCE</scope>
</reference>
<dbReference type="GO" id="GO:0006275">
    <property type="term" value="P:regulation of DNA replication"/>
    <property type="evidence" value="ECO:0007669"/>
    <property type="project" value="InterPro"/>
</dbReference>
<dbReference type="SMART" id="SM00760">
    <property type="entry name" value="Bac_DnaA_C"/>
    <property type="match status" value="1"/>
</dbReference>
<name>T0YQI0_9ZZZZ</name>
<dbReference type="AlphaFoldDB" id="T0YQI0"/>
<protein>
    <submittedName>
        <fullName evidence="2">Chromosomal replication initiator protein DnaA</fullName>
    </submittedName>
</protein>
<dbReference type="Pfam" id="PF08299">
    <property type="entry name" value="Bac_DnaA_C"/>
    <property type="match status" value="1"/>
</dbReference>
<evidence type="ECO:0000259" key="1">
    <source>
        <dbReference type="SMART" id="SM00760"/>
    </source>
</evidence>
<evidence type="ECO:0000313" key="2">
    <source>
        <dbReference type="EMBL" id="EQD37821.1"/>
    </source>
</evidence>
<dbReference type="GO" id="GO:0005886">
    <property type="term" value="C:plasma membrane"/>
    <property type="evidence" value="ECO:0007669"/>
    <property type="project" value="TreeGrafter"/>
</dbReference>
<dbReference type="InterPro" id="IPR010921">
    <property type="entry name" value="Trp_repressor/repl_initiator"/>
</dbReference>
<dbReference type="SUPFAM" id="SSF48295">
    <property type="entry name" value="TrpR-like"/>
    <property type="match status" value="1"/>
</dbReference>
<organism evidence="2">
    <name type="scientific">mine drainage metagenome</name>
    <dbReference type="NCBI Taxonomy" id="410659"/>
    <lineage>
        <taxon>unclassified sequences</taxon>
        <taxon>metagenomes</taxon>
        <taxon>ecological metagenomes</taxon>
    </lineage>
</organism>
<reference evidence="2" key="2">
    <citation type="journal article" date="2014" name="ISME J.">
        <title>Microbial stratification in low pH oxic and suboxic macroscopic growths along an acid mine drainage.</title>
        <authorList>
            <person name="Mendez-Garcia C."/>
            <person name="Mesa V."/>
            <person name="Sprenger R.R."/>
            <person name="Richter M."/>
            <person name="Diez M.S."/>
            <person name="Solano J."/>
            <person name="Bargiela R."/>
            <person name="Golyshina O.V."/>
            <person name="Manteca A."/>
            <person name="Ramos J.L."/>
            <person name="Gallego J.R."/>
            <person name="Llorente I."/>
            <person name="Martins Dos Santos V.A."/>
            <person name="Jensen O.N."/>
            <person name="Pelaez A.I."/>
            <person name="Sanchez J."/>
            <person name="Ferrer M."/>
        </authorList>
    </citation>
    <scope>NUCLEOTIDE SEQUENCE</scope>
</reference>
<dbReference type="PROSITE" id="PS01008">
    <property type="entry name" value="DNAA"/>
    <property type="match status" value="1"/>
</dbReference>
<comment type="caution">
    <text evidence="2">The sequence shown here is derived from an EMBL/GenBank/DDBJ whole genome shotgun (WGS) entry which is preliminary data.</text>
</comment>
<dbReference type="GO" id="GO:0003688">
    <property type="term" value="F:DNA replication origin binding"/>
    <property type="evidence" value="ECO:0007669"/>
    <property type="project" value="InterPro"/>
</dbReference>
<proteinExistence type="predicted"/>
<dbReference type="InterPro" id="IPR013159">
    <property type="entry name" value="DnaA_C"/>
</dbReference>
<dbReference type="EMBL" id="AUZX01012780">
    <property type="protein sequence ID" value="EQD37821.1"/>
    <property type="molecule type" value="Genomic_DNA"/>
</dbReference>
<dbReference type="CDD" id="cd06571">
    <property type="entry name" value="Bac_DnaA_C"/>
    <property type="match status" value="1"/>
</dbReference>